<dbReference type="InterPro" id="IPR011545">
    <property type="entry name" value="DEAD/DEAH_box_helicase_dom"/>
</dbReference>
<evidence type="ECO:0000256" key="4">
    <source>
        <dbReference type="ARBA" id="ARBA00022806"/>
    </source>
</evidence>
<dbReference type="Proteomes" id="UP001160550">
    <property type="component" value="Unassembled WGS sequence"/>
</dbReference>
<dbReference type="PIRSF" id="PIRSF037307">
    <property type="entry name" value="Lhr-like_helic_prd"/>
    <property type="match status" value="1"/>
</dbReference>
<dbReference type="Pfam" id="PF08494">
    <property type="entry name" value="DEAD_assoc"/>
    <property type="match status" value="1"/>
</dbReference>
<dbReference type="InterPro" id="IPR027417">
    <property type="entry name" value="P-loop_NTPase"/>
</dbReference>
<dbReference type="Pfam" id="PF00271">
    <property type="entry name" value="Helicase_C"/>
    <property type="match status" value="1"/>
</dbReference>
<evidence type="ECO:0000256" key="1">
    <source>
        <dbReference type="ARBA" id="ARBA00022741"/>
    </source>
</evidence>
<keyword evidence="4" id="KW-0347">Helicase</keyword>
<protein>
    <submittedName>
        <fullName evidence="13">Ligase-associated DNA damage response DEXH box helicase</fullName>
    </submittedName>
</protein>
<evidence type="ECO:0000259" key="12">
    <source>
        <dbReference type="PROSITE" id="PS51194"/>
    </source>
</evidence>
<dbReference type="EMBL" id="JARYGX010000007">
    <property type="protein sequence ID" value="MDH7451948.1"/>
    <property type="molecule type" value="Genomic_DNA"/>
</dbReference>
<dbReference type="SMART" id="SM00487">
    <property type="entry name" value="DEXDc"/>
    <property type="match status" value="1"/>
</dbReference>
<dbReference type="Gene3D" id="3.40.50.300">
    <property type="entry name" value="P-loop containing nucleotide triphosphate hydrolases"/>
    <property type="match status" value="3"/>
</dbReference>
<dbReference type="Pfam" id="PF19306">
    <property type="entry name" value="WHD_Lhr"/>
    <property type="match status" value="1"/>
</dbReference>
<keyword evidence="14" id="KW-1185">Reference proteome</keyword>
<dbReference type="SMART" id="SM00490">
    <property type="entry name" value="HELICc"/>
    <property type="match status" value="1"/>
</dbReference>
<keyword evidence="5" id="KW-0067">ATP-binding</keyword>
<comment type="caution">
    <text evidence="13">The sequence shown here is derived from an EMBL/GenBank/DDBJ whole genome shotgun (WGS) entry which is preliminary data.</text>
</comment>
<evidence type="ECO:0000256" key="6">
    <source>
        <dbReference type="ARBA" id="ARBA00023125"/>
    </source>
</evidence>
<keyword evidence="3" id="KW-0378">Hydrolase</keyword>
<dbReference type="InterPro" id="IPR026362">
    <property type="entry name" value="DEXH_lig_assoc"/>
</dbReference>
<feature type="domain" description="Helicase ATP-binding" evidence="11">
    <location>
        <begin position="33"/>
        <end position="308"/>
    </location>
</feature>
<dbReference type="SUPFAM" id="SSF52540">
    <property type="entry name" value="P-loop containing nucleoside triphosphate hydrolases"/>
    <property type="match status" value="2"/>
</dbReference>
<name>A0ABT6MPC6_9GAMM</name>
<gene>
    <name evidence="13" type="ORF">QF205_02495</name>
</gene>
<sequence length="909" mass="98457">MKSGAPRTRFDAPLAAWFDTRGWRPAPFQREAWRRWRRGESGLLVTPTGSGKTLAALGGPLLDALAEAARRKLAPAKAVRARTGAAGTASRRAAQTAGNPQTAPAASARMVAARVAATRVGRVAKARAEGAACPAVVGGDAGAPAAPDAGVSHHTPATARRKTAPAARTRLLWITPLRALASDTVRALREPIEALGLDWTVAMRTGDASSRDRRLARQGRADALVITPESLALLLSYPDTAAQLSGLRGIVVDEWHELLGNKRGVLLQLCLARLRAWAPDVRIWGLSATLGNLEQARDALLPHAPGAAILQAAKPRSLTLETLLPEAGERFPWAGHVGLSQVQRVAARLQAAATTLLFANTRAQAELWHRALSATWLDEPETLALHHGSLDPKLRASVEQGLREGRVRCVVATSSLDLGVDFPAVDQVIQIGSPKGMARLLQRAGRARHRPGEAGHILCAPTHALELAEYAAAREALREGQVEARLPPRLSLDVLAQHCVTLALGGGFRPDALLAEVRGTHAFAALGDAQWQAVLAFIVQGGEALQHYPEYTRVVVDDDGIYRVTDRRIAQRHRLSIGTITSDGALQVKLLRGGSLGSVEESFLSRLRPRDRFQFAGRTLELVRLQDMTAYVRVAKKADGIVPRWQGGRMPMSSELGARVAQVLAGPRDSPELRALGPLLELQARISALPAADGLLAEFAKTREGWHLFVYPFAGRGVHEGLAALLALRWSRLAPNTFGFAVNDYGLALTAHAQTQMDADTLRALLDPARLFDDLRDGANLGELARRQFREIARVAGLLPPSLPGRALRSLRQLQASSGLLFDVLQRHDPGHLLLEQAEREVFEAQLEVRALQAVLERCHAARIDLHHPKTLTPLSFPLWAEGMRGTLSSEDWRTRVQRVAERLEKRHG</sequence>
<evidence type="ECO:0000259" key="11">
    <source>
        <dbReference type="PROSITE" id="PS51192"/>
    </source>
</evidence>
<evidence type="ECO:0000313" key="14">
    <source>
        <dbReference type="Proteomes" id="UP001160550"/>
    </source>
</evidence>
<evidence type="ECO:0000313" key="13">
    <source>
        <dbReference type="EMBL" id="MDH7451948.1"/>
    </source>
</evidence>
<evidence type="ECO:0000256" key="9">
    <source>
        <dbReference type="ARBA" id="ARBA00093467"/>
    </source>
</evidence>
<comment type="similarity">
    <text evidence="9">Belongs to the Lhr helicase family. Lhr-Core subfamily.</text>
</comment>
<dbReference type="PANTHER" id="PTHR47962:SF3">
    <property type="entry name" value="LARGE ATP-DEPENDENT HELICASE-RELATED PROTEIN"/>
    <property type="match status" value="1"/>
</dbReference>
<keyword evidence="13" id="KW-0436">Ligase</keyword>
<keyword evidence="2" id="KW-0227">DNA damage</keyword>
<dbReference type="InterPro" id="IPR013701">
    <property type="entry name" value="Lhr-like_DEAD/DEAH_assoc"/>
</dbReference>
<dbReference type="InterPro" id="IPR045628">
    <property type="entry name" value="Lhr_WH_dom"/>
</dbReference>
<evidence type="ECO:0000256" key="2">
    <source>
        <dbReference type="ARBA" id="ARBA00022763"/>
    </source>
</evidence>
<dbReference type="PROSITE" id="PS51194">
    <property type="entry name" value="HELICASE_CTER"/>
    <property type="match status" value="1"/>
</dbReference>
<feature type="region of interest" description="Disordered" evidence="10">
    <location>
        <begin position="80"/>
        <end position="106"/>
    </location>
</feature>
<keyword evidence="7" id="KW-0234">DNA repair</keyword>
<reference evidence="13" key="2">
    <citation type="submission" date="2023-04" db="EMBL/GenBank/DDBJ databases">
        <authorList>
            <person name="Sun J.-Q."/>
        </authorList>
    </citation>
    <scope>NUCLEOTIDE SEQUENCE</scope>
    <source>
        <strain evidence="13">CC-YY355</strain>
    </source>
</reference>
<keyword evidence="6" id="KW-0238">DNA-binding</keyword>
<dbReference type="InterPro" id="IPR014001">
    <property type="entry name" value="Helicase_ATP-bd"/>
</dbReference>
<proteinExistence type="inferred from homology"/>
<keyword evidence="8" id="KW-0413">Isomerase</keyword>
<feature type="domain" description="Helicase C-terminal" evidence="12">
    <location>
        <begin position="341"/>
        <end position="493"/>
    </location>
</feature>
<evidence type="ECO:0000256" key="8">
    <source>
        <dbReference type="ARBA" id="ARBA00023235"/>
    </source>
</evidence>
<organism evidence="13 14">
    <name type="scientific">Luteimonas composti</name>
    <dbReference type="NCBI Taxonomy" id="398257"/>
    <lineage>
        <taxon>Bacteria</taxon>
        <taxon>Pseudomonadati</taxon>
        <taxon>Pseudomonadota</taxon>
        <taxon>Gammaproteobacteria</taxon>
        <taxon>Lysobacterales</taxon>
        <taxon>Lysobacteraceae</taxon>
        <taxon>Luteimonas</taxon>
    </lineage>
</organism>
<dbReference type="PROSITE" id="PS51192">
    <property type="entry name" value="HELICASE_ATP_BIND_1"/>
    <property type="match status" value="1"/>
</dbReference>
<accession>A0ABT6MPC6</accession>
<evidence type="ECO:0000256" key="3">
    <source>
        <dbReference type="ARBA" id="ARBA00022801"/>
    </source>
</evidence>
<dbReference type="InterPro" id="IPR001650">
    <property type="entry name" value="Helicase_C-like"/>
</dbReference>
<keyword evidence="1" id="KW-0547">Nucleotide-binding</keyword>
<evidence type="ECO:0000256" key="7">
    <source>
        <dbReference type="ARBA" id="ARBA00023204"/>
    </source>
</evidence>
<evidence type="ECO:0000256" key="5">
    <source>
        <dbReference type="ARBA" id="ARBA00022840"/>
    </source>
</evidence>
<dbReference type="InterPro" id="IPR017170">
    <property type="entry name" value="Lhr-like"/>
</dbReference>
<dbReference type="NCBIfam" id="TIGR04121">
    <property type="entry name" value="DEXH_lig_assoc"/>
    <property type="match status" value="1"/>
</dbReference>
<dbReference type="GO" id="GO:0016874">
    <property type="term" value="F:ligase activity"/>
    <property type="evidence" value="ECO:0007669"/>
    <property type="project" value="UniProtKB-KW"/>
</dbReference>
<dbReference type="Pfam" id="PF00270">
    <property type="entry name" value="DEAD"/>
    <property type="match status" value="1"/>
</dbReference>
<evidence type="ECO:0000256" key="10">
    <source>
        <dbReference type="SAM" id="MobiDB-lite"/>
    </source>
</evidence>
<dbReference type="InterPro" id="IPR052511">
    <property type="entry name" value="ATP-dep_Helicase"/>
</dbReference>
<dbReference type="RefSeq" id="WP_280941150.1">
    <property type="nucleotide sequence ID" value="NZ_JARYGX010000007.1"/>
</dbReference>
<reference evidence="13" key="1">
    <citation type="journal article" date="2007" name="Int. J. Syst. Evol. Microbiol.">
        <title>Luteimonas composti sp. nov., a moderately thermophilic bacterium isolated from food waste.</title>
        <authorList>
            <person name="Young C.C."/>
            <person name="Kampfer P."/>
            <person name="Chen W.M."/>
            <person name="Yen W.S."/>
            <person name="Arun A.B."/>
            <person name="Lai W.A."/>
            <person name="Shen F.T."/>
            <person name="Rekha P.D."/>
            <person name="Lin K.Y."/>
            <person name="Chou J.H."/>
        </authorList>
    </citation>
    <scope>NUCLEOTIDE SEQUENCE</scope>
    <source>
        <strain evidence="13">CC-YY355</strain>
    </source>
</reference>
<dbReference type="PANTHER" id="PTHR47962">
    <property type="entry name" value="ATP-DEPENDENT HELICASE LHR-RELATED-RELATED"/>
    <property type="match status" value="1"/>
</dbReference>